<keyword evidence="2 5" id="KW-0812">Transmembrane</keyword>
<evidence type="ECO:0008006" key="8">
    <source>
        <dbReference type="Google" id="ProtNLM"/>
    </source>
</evidence>
<dbReference type="Pfam" id="PF13564">
    <property type="entry name" value="DoxX_2"/>
    <property type="match status" value="1"/>
</dbReference>
<dbReference type="EMBL" id="CP019650">
    <property type="protein sequence ID" value="AQQ66362.1"/>
    <property type="molecule type" value="Genomic_DNA"/>
</dbReference>
<proteinExistence type="predicted"/>
<dbReference type="KEGG" id="maga:Mag101_00885"/>
<evidence type="ECO:0000256" key="5">
    <source>
        <dbReference type="SAM" id="Phobius"/>
    </source>
</evidence>
<dbReference type="RefSeq" id="WP_077399478.1">
    <property type="nucleotide sequence ID" value="NZ_CP019650.1"/>
</dbReference>
<organism evidence="6 7">
    <name type="scientific">Microbulbifer agarilyticus</name>
    <dbReference type="NCBI Taxonomy" id="260552"/>
    <lineage>
        <taxon>Bacteria</taxon>
        <taxon>Pseudomonadati</taxon>
        <taxon>Pseudomonadota</taxon>
        <taxon>Gammaproteobacteria</taxon>
        <taxon>Cellvibrionales</taxon>
        <taxon>Microbulbiferaceae</taxon>
        <taxon>Microbulbifer</taxon>
    </lineage>
</organism>
<feature type="transmembrane region" description="Helical" evidence="5">
    <location>
        <begin position="88"/>
        <end position="104"/>
    </location>
</feature>
<evidence type="ECO:0000256" key="4">
    <source>
        <dbReference type="ARBA" id="ARBA00023136"/>
    </source>
</evidence>
<evidence type="ECO:0000313" key="7">
    <source>
        <dbReference type="Proteomes" id="UP000188219"/>
    </source>
</evidence>
<dbReference type="GO" id="GO:0016020">
    <property type="term" value="C:membrane"/>
    <property type="evidence" value="ECO:0007669"/>
    <property type="project" value="UniProtKB-SubCell"/>
</dbReference>
<feature type="transmembrane region" description="Helical" evidence="5">
    <location>
        <begin position="64"/>
        <end position="82"/>
    </location>
</feature>
<keyword evidence="3 5" id="KW-1133">Transmembrane helix</keyword>
<feature type="transmembrane region" description="Helical" evidence="5">
    <location>
        <begin position="40"/>
        <end position="57"/>
    </location>
</feature>
<protein>
    <recommendedName>
        <fullName evidence="8">DoxX family protein</fullName>
    </recommendedName>
</protein>
<sequence length="119" mass="12889">MLIRITIYSLALIFTLSGGAKLLSLPFEVEAFERWGYSLPFMYTIGLLEVAGAVGLLAPRVSALASLCLAVLMLGAIATHLIYGEWPMLVVASVIAFTSGWRGWSGRADIKKLIARFPS</sequence>
<gene>
    <name evidence="6" type="ORF">Mag101_00885</name>
</gene>
<evidence type="ECO:0000256" key="3">
    <source>
        <dbReference type="ARBA" id="ARBA00022989"/>
    </source>
</evidence>
<accession>A0A1Q2M2A2</accession>
<dbReference type="OrthoDB" id="795468at2"/>
<evidence type="ECO:0000313" key="6">
    <source>
        <dbReference type="EMBL" id="AQQ66362.1"/>
    </source>
</evidence>
<keyword evidence="4 5" id="KW-0472">Membrane</keyword>
<evidence type="ECO:0000256" key="1">
    <source>
        <dbReference type="ARBA" id="ARBA00004141"/>
    </source>
</evidence>
<reference evidence="6" key="1">
    <citation type="submission" date="2017-02" db="EMBL/GenBank/DDBJ databases">
        <title>Genome of Microbulbifer agarilyticus GP101.</title>
        <authorList>
            <person name="Jung J."/>
            <person name="Bae S.S."/>
            <person name="Baek K."/>
        </authorList>
    </citation>
    <scope>NUCLEOTIDE SEQUENCE [LARGE SCALE GENOMIC DNA]</scope>
    <source>
        <strain evidence="6">GP101</strain>
    </source>
</reference>
<dbReference type="AlphaFoldDB" id="A0A1Q2M2A2"/>
<dbReference type="STRING" id="260552.Mag101_00885"/>
<dbReference type="InterPro" id="IPR032808">
    <property type="entry name" value="DoxX"/>
</dbReference>
<name>A0A1Q2M2A2_9GAMM</name>
<keyword evidence="7" id="KW-1185">Reference proteome</keyword>
<dbReference type="Proteomes" id="UP000188219">
    <property type="component" value="Chromosome"/>
</dbReference>
<comment type="subcellular location">
    <subcellularLocation>
        <location evidence="1">Membrane</location>
        <topology evidence="1">Multi-pass membrane protein</topology>
    </subcellularLocation>
</comment>
<evidence type="ECO:0000256" key="2">
    <source>
        <dbReference type="ARBA" id="ARBA00022692"/>
    </source>
</evidence>